<dbReference type="InterPro" id="IPR036249">
    <property type="entry name" value="Thioredoxin-like_sf"/>
</dbReference>
<keyword evidence="4" id="KW-1185">Reference proteome</keyword>
<dbReference type="InterPro" id="IPR006660">
    <property type="entry name" value="Arsenate_reductase-like"/>
</dbReference>
<evidence type="ECO:0000256" key="1">
    <source>
        <dbReference type="ARBA" id="ARBA00007198"/>
    </source>
</evidence>
<evidence type="ECO:0008006" key="5">
    <source>
        <dbReference type="Google" id="ProtNLM"/>
    </source>
</evidence>
<comment type="similarity">
    <text evidence="1 2">Belongs to the ArsC family.</text>
</comment>
<dbReference type="EMBL" id="MQUA01000013">
    <property type="protein sequence ID" value="PQB06990.1"/>
    <property type="molecule type" value="Genomic_DNA"/>
</dbReference>
<evidence type="ECO:0000313" key="4">
    <source>
        <dbReference type="Proteomes" id="UP000239522"/>
    </source>
</evidence>
<name>A0A2S7KWJ8_9FLAO</name>
<dbReference type="OrthoDB" id="1434620at2"/>
<dbReference type="RefSeq" id="WP_104809228.1">
    <property type="nucleotide sequence ID" value="NZ_MQUA01000013.1"/>
</dbReference>
<gene>
    <name evidence="3" type="ORF">BST83_07360</name>
</gene>
<dbReference type="Proteomes" id="UP000239522">
    <property type="component" value="Unassembled WGS sequence"/>
</dbReference>
<dbReference type="PROSITE" id="PS51353">
    <property type="entry name" value="ARSC"/>
    <property type="match status" value="1"/>
</dbReference>
<dbReference type="Gene3D" id="3.40.30.10">
    <property type="entry name" value="Glutaredoxin"/>
    <property type="match status" value="1"/>
</dbReference>
<dbReference type="Pfam" id="PF03960">
    <property type="entry name" value="ArsC"/>
    <property type="match status" value="1"/>
</dbReference>
<dbReference type="AlphaFoldDB" id="A0A2S7KWJ8"/>
<evidence type="ECO:0000256" key="2">
    <source>
        <dbReference type="PROSITE-ProRule" id="PRU01282"/>
    </source>
</evidence>
<reference evidence="3 4" key="1">
    <citation type="submission" date="2016-11" db="EMBL/GenBank/DDBJ databases">
        <title>Trade-off between light-utilization and light-protection in marine flavobacteria.</title>
        <authorList>
            <person name="Kumagai Y."/>
        </authorList>
    </citation>
    <scope>NUCLEOTIDE SEQUENCE [LARGE SCALE GENOMIC DNA]</scope>
    <source>
        <strain evidence="3 4">ATCC 700397</strain>
    </source>
</reference>
<comment type="caution">
    <text evidence="3">The sequence shown here is derived from an EMBL/GenBank/DDBJ whole genome shotgun (WGS) entry which is preliminary data.</text>
</comment>
<proteinExistence type="inferred from homology"/>
<protein>
    <recommendedName>
        <fullName evidence="5">Arsenate reductase</fullName>
    </recommendedName>
</protein>
<evidence type="ECO:0000313" key="3">
    <source>
        <dbReference type="EMBL" id="PQB06990.1"/>
    </source>
</evidence>
<dbReference type="SUPFAM" id="SSF52833">
    <property type="entry name" value="Thioredoxin-like"/>
    <property type="match status" value="1"/>
</dbReference>
<organism evidence="3 4">
    <name type="scientific">Polaribacter filamentus</name>
    <dbReference type="NCBI Taxonomy" id="53483"/>
    <lineage>
        <taxon>Bacteria</taxon>
        <taxon>Pseudomonadati</taxon>
        <taxon>Bacteroidota</taxon>
        <taxon>Flavobacteriia</taxon>
        <taxon>Flavobacteriales</taxon>
        <taxon>Flavobacteriaceae</taxon>
    </lineage>
</organism>
<sequence length="123" mass="14420">MIFTNTDKEITLIYNSDEHIGRQILAYAQTETIPIRDIDLKHMKLTTTHWAELASKMKVNVRDLVNTEHPNFSQKYGRLNQLSDEDWLDLLINNKDILKAPIVMKGDKIIMMNNPQDMLYFVK</sequence>
<accession>A0A2S7KWJ8</accession>